<evidence type="ECO:0000313" key="2">
    <source>
        <dbReference type="EMBL" id="MBI1757054.1"/>
    </source>
</evidence>
<gene>
    <name evidence="2" type="ORF">HYR64_08110</name>
</gene>
<protein>
    <recommendedName>
        <fullName evidence="4">Tle cognate immunity protein 4 C-terminal domain-containing protein</fullName>
    </recommendedName>
</protein>
<evidence type="ECO:0008006" key="4">
    <source>
        <dbReference type="Google" id="ProtNLM"/>
    </source>
</evidence>
<sequence>MSVGWLLALAFAQAPKTAEFRSNDLGLAFTHPKAWAFATRRGVSKAAIAVGTAGERAMLEIQPTVYSQAAEEWQQLQALAIQQMKREMVRQWKEEILGVPLLLTRCSYRRGEQDRTQLVGLLYSRTPKKLLFRLDSPREGYEGVEFELRAALQTLHTLDGSLPSVEDPAHPMTPAEAAKKSEPPPKVTQIEDDHKGGGPVKGGASLPMAAGGAKLALRFGTGWSGSPTGEDIVLKHPEVKGEIKVAARSLLDSDPARKALLKASSVSLNLFEKVAQREETLPTTNKAGVAVARVWRFGAATAGEMASCDATGQAGNFYWQAAFLKQGAVSAAERKLVDALLDGLSLEPAS</sequence>
<evidence type="ECO:0000256" key="1">
    <source>
        <dbReference type="SAM" id="MobiDB-lite"/>
    </source>
</evidence>
<dbReference type="AlphaFoldDB" id="A0A931LTI6"/>
<feature type="region of interest" description="Disordered" evidence="1">
    <location>
        <begin position="161"/>
        <end position="199"/>
    </location>
</feature>
<name>A0A931LTI6_FIMGI</name>
<proteinExistence type="predicted"/>
<comment type="caution">
    <text evidence="2">The sequence shown here is derived from an EMBL/GenBank/DDBJ whole genome shotgun (WGS) entry which is preliminary data.</text>
</comment>
<accession>A0A931LTI6</accession>
<reference evidence="2" key="1">
    <citation type="submission" date="2020-07" db="EMBL/GenBank/DDBJ databases">
        <title>Huge and variable diversity of episymbiotic CPR bacteria and DPANN archaea in groundwater ecosystems.</title>
        <authorList>
            <person name="He C.Y."/>
            <person name="Keren R."/>
            <person name="Whittaker M."/>
            <person name="Farag I.F."/>
            <person name="Doudna J."/>
            <person name="Cate J.H.D."/>
            <person name="Banfield J.F."/>
        </authorList>
    </citation>
    <scope>NUCLEOTIDE SEQUENCE</scope>
    <source>
        <strain evidence="2">NC_groundwater_17_Pr7_B-0.1um_64_12</strain>
    </source>
</reference>
<feature type="compositionally biased region" description="Basic and acidic residues" evidence="1">
    <location>
        <begin position="177"/>
        <end position="196"/>
    </location>
</feature>
<organism evidence="2 3">
    <name type="scientific">Fimbriimonas ginsengisoli</name>
    <dbReference type="NCBI Taxonomy" id="1005039"/>
    <lineage>
        <taxon>Bacteria</taxon>
        <taxon>Bacillati</taxon>
        <taxon>Armatimonadota</taxon>
        <taxon>Fimbriimonadia</taxon>
        <taxon>Fimbriimonadales</taxon>
        <taxon>Fimbriimonadaceae</taxon>
        <taxon>Fimbriimonas</taxon>
    </lineage>
</organism>
<dbReference type="EMBL" id="JACOSL010000047">
    <property type="protein sequence ID" value="MBI1757054.1"/>
    <property type="molecule type" value="Genomic_DNA"/>
</dbReference>
<evidence type="ECO:0000313" key="3">
    <source>
        <dbReference type="Proteomes" id="UP000727962"/>
    </source>
</evidence>
<dbReference type="Proteomes" id="UP000727962">
    <property type="component" value="Unassembled WGS sequence"/>
</dbReference>